<dbReference type="PROSITE" id="PS50994">
    <property type="entry name" value="INTEGRASE"/>
    <property type="match status" value="1"/>
</dbReference>
<feature type="domain" description="Integrase catalytic" evidence="2">
    <location>
        <begin position="45"/>
        <end position="151"/>
    </location>
</feature>
<dbReference type="SUPFAM" id="SSF53098">
    <property type="entry name" value="Ribonuclease H-like"/>
    <property type="match status" value="1"/>
</dbReference>
<dbReference type="PANTHER" id="PTHR37984">
    <property type="entry name" value="PROTEIN CBG26694"/>
    <property type="match status" value="1"/>
</dbReference>
<evidence type="ECO:0000313" key="4">
    <source>
        <dbReference type="Proteomes" id="UP000735302"/>
    </source>
</evidence>
<dbReference type="AlphaFoldDB" id="A0AAV3XUH5"/>
<dbReference type="EMBL" id="BLXT01000021">
    <property type="protein sequence ID" value="GFN73687.1"/>
    <property type="molecule type" value="Genomic_DNA"/>
</dbReference>
<dbReference type="Gene3D" id="3.30.420.10">
    <property type="entry name" value="Ribonuclease H-like superfamily/Ribonuclease H"/>
    <property type="match status" value="1"/>
</dbReference>
<evidence type="ECO:0000313" key="3">
    <source>
        <dbReference type="EMBL" id="GFN73687.1"/>
    </source>
</evidence>
<name>A0AAV3XUH5_9GAST</name>
<sequence length="165" mass="18208">MITHILTNPHINPISTCGVILLPQDRYSNWPIVEQAAHGADGLVAALRRIFVTYGISDELTSDGGPEFTSLTTATFLKKWGVNHRLTSVAFPHANCRAEVGVKTVKRLITDNTSAQGSLDTDKFQRAMLQYRNTPDRDTHLSPAMCISTSPTLPGGRHSNRVRKR</sequence>
<protein>
    <recommendedName>
        <fullName evidence="2">Integrase catalytic domain-containing protein</fullName>
    </recommendedName>
</protein>
<comment type="caution">
    <text evidence="3">The sequence shown here is derived from an EMBL/GenBank/DDBJ whole genome shotgun (WGS) entry which is preliminary data.</text>
</comment>
<dbReference type="PANTHER" id="PTHR37984:SF7">
    <property type="entry name" value="INTEGRASE CATALYTIC DOMAIN-CONTAINING PROTEIN"/>
    <property type="match status" value="1"/>
</dbReference>
<organism evidence="3 4">
    <name type="scientific">Plakobranchus ocellatus</name>
    <dbReference type="NCBI Taxonomy" id="259542"/>
    <lineage>
        <taxon>Eukaryota</taxon>
        <taxon>Metazoa</taxon>
        <taxon>Spiralia</taxon>
        <taxon>Lophotrochozoa</taxon>
        <taxon>Mollusca</taxon>
        <taxon>Gastropoda</taxon>
        <taxon>Heterobranchia</taxon>
        <taxon>Euthyneura</taxon>
        <taxon>Panpulmonata</taxon>
        <taxon>Sacoglossa</taxon>
        <taxon>Placobranchoidea</taxon>
        <taxon>Plakobranchidae</taxon>
        <taxon>Plakobranchus</taxon>
    </lineage>
</organism>
<keyword evidence="4" id="KW-1185">Reference proteome</keyword>
<dbReference type="InterPro" id="IPR050951">
    <property type="entry name" value="Retrovirus_Pol_polyprotein"/>
</dbReference>
<evidence type="ECO:0000256" key="1">
    <source>
        <dbReference type="SAM" id="MobiDB-lite"/>
    </source>
</evidence>
<dbReference type="GO" id="GO:0003676">
    <property type="term" value="F:nucleic acid binding"/>
    <property type="evidence" value="ECO:0007669"/>
    <property type="project" value="InterPro"/>
</dbReference>
<proteinExistence type="predicted"/>
<reference evidence="3 4" key="1">
    <citation type="journal article" date="2021" name="Elife">
        <title>Chloroplast acquisition without the gene transfer in kleptoplastic sea slugs, Plakobranchus ocellatus.</title>
        <authorList>
            <person name="Maeda T."/>
            <person name="Takahashi S."/>
            <person name="Yoshida T."/>
            <person name="Shimamura S."/>
            <person name="Takaki Y."/>
            <person name="Nagai Y."/>
            <person name="Toyoda A."/>
            <person name="Suzuki Y."/>
            <person name="Arimoto A."/>
            <person name="Ishii H."/>
            <person name="Satoh N."/>
            <person name="Nishiyama T."/>
            <person name="Hasebe M."/>
            <person name="Maruyama T."/>
            <person name="Minagawa J."/>
            <person name="Obokata J."/>
            <person name="Shigenobu S."/>
        </authorList>
    </citation>
    <scope>NUCLEOTIDE SEQUENCE [LARGE SCALE GENOMIC DNA]</scope>
</reference>
<dbReference type="Proteomes" id="UP000735302">
    <property type="component" value="Unassembled WGS sequence"/>
</dbReference>
<feature type="region of interest" description="Disordered" evidence="1">
    <location>
        <begin position="140"/>
        <end position="165"/>
    </location>
</feature>
<dbReference type="InterPro" id="IPR036397">
    <property type="entry name" value="RNaseH_sf"/>
</dbReference>
<dbReference type="GO" id="GO:0015074">
    <property type="term" value="P:DNA integration"/>
    <property type="evidence" value="ECO:0007669"/>
    <property type="project" value="InterPro"/>
</dbReference>
<dbReference type="InterPro" id="IPR001584">
    <property type="entry name" value="Integrase_cat-core"/>
</dbReference>
<evidence type="ECO:0000259" key="2">
    <source>
        <dbReference type="PROSITE" id="PS50994"/>
    </source>
</evidence>
<dbReference type="InterPro" id="IPR012337">
    <property type="entry name" value="RNaseH-like_sf"/>
</dbReference>
<gene>
    <name evidence="3" type="ORF">PoB_000019300</name>
</gene>
<accession>A0AAV3XUH5</accession>